<accession>A0A0G1QXV3</accession>
<evidence type="ECO:0000256" key="2">
    <source>
        <dbReference type="ARBA" id="ARBA00022741"/>
    </source>
</evidence>
<organism evidence="8 9">
    <name type="scientific">Candidatus Magasanikbacteria bacterium GW2011_GWC2_45_8</name>
    <dbReference type="NCBI Taxonomy" id="1619050"/>
    <lineage>
        <taxon>Bacteria</taxon>
        <taxon>Candidatus Magasanikiibacteriota</taxon>
    </lineage>
</organism>
<dbReference type="PRINTS" id="PR01041">
    <property type="entry name" value="TRNASYNTHMET"/>
</dbReference>
<proteinExistence type="inferred from homology"/>
<dbReference type="InterPro" id="IPR014758">
    <property type="entry name" value="Met-tRNA_synth"/>
</dbReference>
<dbReference type="GO" id="GO:0006431">
    <property type="term" value="P:methionyl-tRNA aminoacylation"/>
    <property type="evidence" value="ECO:0007669"/>
    <property type="project" value="InterPro"/>
</dbReference>
<gene>
    <name evidence="8" type="ORF">UX20_C0019G0011</name>
</gene>
<dbReference type="AlphaFoldDB" id="A0A0G1QXV3"/>
<dbReference type="Gene3D" id="3.40.50.620">
    <property type="entry name" value="HUPs"/>
    <property type="match status" value="1"/>
</dbReference>
<dbReference type="SUPFAM" id="SSF52374">
    <property type="entry name" value="Nucleotidylyl transferase"/>
    <property type="match status" value="1"/>
</dbReference>
<keyword evidence="3 6" id="KW-0067">ATP-binding</keyword>
<dbReference type="FunFam" id="2.170.220.10:FF:000003">
    <property type="entry name" value="Methionine--tRNA ligase"/>
    <property type="match status" value="1"/>
</dbReference>
<keyword evidence="2 6" id="KW-0547">Nucleotide-binding</keyword>
<dbReference type="STRING" id="1619050.UX20_C0019G0011"/>
<dbReference type="Pfam" id="PF09334">
    <property type="entry name" value="tRNA-synt_1g"/>
    <property type="match status" value="1"/>
</dbReference>
<dbReference type="InterPro" id="IPR023457">
    <property type="entry name" value="Met-tRNA_synth_2"/>
</dbReference>
<protein>
    <submittedName>
        <fullName evidence="8">Methionine-tRNA ligase</fullName>
    </submittedName>
</protein>
<reference evidence="8 9" key="1">
    <citation type="journal article" date="2015" name="Nature">
        <title>rRNA introns, odd ribosomes, and small enigmatic genomes across a large radiation of phyla.</title>
        <authorList>
            <person name="Brown C.T."/>
            <person name="Hug L.A."/>
            <person name="Thomas B.C."/>
            <person name="Sharon I."/>
            <person name="Castelle C.J."/>
            <person name="Singh A."/>
            <person name="Wilkins M.J."/>
            <person name="Williams K.H."/>
            <person name="Banfield J.F."/>
        </authorList>
    </citation>
    <scope>NUCLEOTIDE SEQUENCE [LARGE SCALE GENOMIC DNA]</scope>
</reference>
<keyword evidence="1 6" id="KW-0436">Ligase</keyword>
<dbReference type="InterPro" id="IPR015413">
    <property type="entry name" value="Methionyl/Leucyl_tRNA_Synth"/>
</dbReference>
<dbReference type="EMBL" id="LCLH01000019">
    <property type="protein sequence ID" value="KKU13530.1"/>
    <property type="molecule type" value="Genomic_DNA"/>
</dbReference>
<evidence type="ECO:0000256" key="6">
    <source>
        <dbReference type="RuleBase" id="RU363039"/>
    </source>
</evidence>
<dbReference type="InterPro" id="IPR033911">
    <property type="entry name" value="MetRS_core"/>
</dbReference>
<evidence type="ECO:0000256" key="4">
    <source>
        <dbReference type="ARBA" id="ARBA00022917"/>
    </source>
</evidence>
<dbReference type="PANTHER" id="PTHR43326:SF1">
    <property type="entry name" value="METHIONINE--TRNA LIGASE, MITOCHONDRIAL"/>
    <property type="match status" value="1"/>
</dbReference>
<feature type="domain" description="Methionyl/Leucyl tRNA synthetase" evidence="7">
    <location>
        <begin position="137"/>
        <end position="360"/>
    </location>
</feature>
<name>A0A0G1QXV3_9BACT</name>
<sequence length="375" mass="42880">MSKFSLSTPIYYVNDRPHIGTAYTTLIADSIARYRRMKGDEVFFLTGTDENSQKNLEAAEKRGFTDLKKYLDEMAATWQTAWDTLGLTHDDFIRTTESRHRAGIKKFFDAVNKKGDIYKGNYEGFYCDGCEAFITESDLVDGKCPVHNKAPRLIAEENYFFRLTNYRDALLEYIEKNPEFIQPLSRRNEIVSYIKDFMKDVSISRQKKTAHCGIEFPLDADQVIYVWFDALINYLSAIGYGSDEKLFKKWWPMDLHIVGKDILKFHAALWPAMLMSAGLPLPKTVFAHGFFTVNGEKMSKSLGNVVDPVELVTLYPLDAVRYFLLSEIKFGEDGDFSLTRLKERYESEIANALGNLVHRALSMTEQYAGGLVPQG</sequence>
<keyword evidence="4 6" id="KW-0648">Protein biosynthesis</keyword>
<dbReference type="GO" id="GO:0004825">
    <property type="term" value="F:methionine-tRNA ligase activity"/>
    <property type="evidence" value="ECO:0007669"/>
    <property type="project" value="InterPro"/>
</dbReference>
<comment type="caution">
    <text evidence="8">The sequence shown here is derived from an EMBL/GenBank/DDBJ whole genome shotgun (WGS) entry which is preliminary data.</text>
</comment>
<evidence type="ECO:0000313" key="9">
    <source>
        <dbReference type="Proteomes" id="UP000034911"/>
    </source>
</evidence>
<dbReference type="CDD" id="cd00814">
    <property type="entry name" value="MetRS_core"/>
    <property type="match status" value="1"/>
</dbReference>
<evidence type="ECO:0000256" key="1">
    <source>
        <dbReference type="ARBA" id="ARBA00022598"/>
    </source>
</evidence>
<dbReference type="PANTHER" id="PTHR43326">
    <property type="entry name" value="METHIONYL-TRNA SYNTHETASE"/>
    <property type="match status" value="1"/>
</dbReference>
<dbReference type="NCBIfam" id="TIGR00398">
    <property type="entry name" value="metG"/>
    <property type="match status" value="1"/>
</dbReference>
<dbReference type="Gene3D" id="1.10.730.10">
    <property type="entry name" value="Isoleucyl-tRNA Synthetase, Domain 1"/>
    <property type="match status" value="1"/>
</dbReference>
<evidence type="ECO:0000256" key="3">
    <source>
        <dbReference type="ARBA" id="ARBA00022840"/>
    </source>
</evidence>
<dbReference type="InterPro" id="IPR014729">
    <property type="entry name" value="Rossmann-like_a/b/a_fold"/>
</dbReference>
<keyword evidence="5 6" id="KW-0030">Aminoacyl-tRNA synthetase</keyword>
<comment type="similarity">
    <text evidence="6">Belongs to the class-I aminoacyl-tRNA synthetase family.</text>
</comment>
<dbReference type="GO" id="GO:0005524">
    <property type="term" value="F:ATP binding"/>
    <property type="evidence" value="ECO:0007669"/>
    <property type="project" value="UniProtKB-KW"/>
</dbReference>
<dbReference type="Proteomes" id="UP000034911">
    <property type="component" value="Unassembled WGS sequence"/>
</dbReference>
<evidence type="ECO:0000259" key="7">
    <source>
        <dbReference type="Pfam" id="PF09334"/>
    </source>
</evidence>
<evidence type="ECO:0000256" key="5">
    <source>
        <dbReference type="ARBA" id="ARBA00023146"/>
    </source>
</evidence>
<dbReference type="Gene3D" id="2.170.220.10">
    <property type="match status" value="1"/>
</dbReference>
<feature type="non-terminal residue" evidence="8">
    <location>
        <position position="375"/>
    </location>
</feature>
<evidence type="ECO:0000313" key="8">
    <source>
        <dbReference type="EMBL" id="KKU13530.1"/>
    </source>
</evidence>